<gene>
    <name evidence="4" type="ORF">A2Z33_05275</name>
</gene>
<organism evidence="4 5">
    <name type="scientific">Candidatus Gottesmanbacteria bacterium RBG_16_52_11</name>
    <dbReference type="NCBI Taxonomy" id="1798374"/>
    <lineage>
        <taxon>Bacteria</taxon>
        <taxon>Candidatus Gottesmaniibacteriota</taxon>
    </lineage>
</organism>
<dbReference type="Proteomes" id="UP000178448">
    <property type="component" value="Unassembled WGS sequence"/>
</dbReference>
<dbReference type="InterPro" id="IPR001347">
    <property type="entry name" value="SIS_dom"/>
</dbReference>
<dbReference type="GO" id="GO:0004476">
    <property type="term" value="F:mannose-6-phosphate isomerase activity"/>
    <property type="evidence" value="ECO:0007669"/>
    <property type="project" value="InterPro"/>
</dbReference>
<evidence type="ECO:0000256" key="1">
    <source>
        <dbReference type="ARBA" id="ARBA00010523"/>
    </source>
</evidence>
<feature type="domain" description="SIS" evidence="3">
    <location>
        <begin position="40"/>
        <end position="185"/>
    </location>
</feature>
<dbReference type="InterPro" id="IPR019490">
    <property type="entry name" value="Glu6P/Mann6P_isomerase_C"/>
</dbReference>
<dbReference type="GO" id="GO:0097367">
    <property type="term" value="F:carbohydrate derivative binding"/>
    <property type="evidence" value="ECO:0007669"/>
    <property type="project" value="InterPro"/>
</dbReference>
<dbReference type="GO" id="GO:1901135">
    <property type="term" value="P:carbohydrate derivative metabolic process"/>
    <property type="evidence" value="ECO:0007669"/>
    <property type="project" value="InterPro"/>
</dbReference>
<dbReference type="InterPro" id="IPR046348">
    <property type="entry name" value="SIS_dom_sf"/>
</dbReference>
<dbReference type="GO" id="GO:0005975">
    <property type="term" value="P:carbohydrate metabolic process"/>
    <property type="evidence" value="ECO:0007669"/>
    <property type="project" value="InterPro"/>
</dbReference>
<comment type="caution">
    <text evidence="4">The sequence shown here is derived from an EMBL/GenBank/DDBJ whole genome shotgun (WGS) entry which is preliminary data.</text>
</comment>
<evidence type="ECO:0000256" key="2">
    <source>
        <dbReference type="ARBA" id="ARBA00023235"/>
    </source>
</evidence>
<dbReference type="Pfam" id="PF10432">
    <property type="entry name" value="bact-PGI_C"/>
    <property type="match status" value="1"/>
</dbReference>
<dbReference type="GO" id="GO:0004347">
    <property type="term" value="F:glucose-6-phosphate isomerase activity"/>
    <property type="evidence" value="ECO:0007669"/>
    <property type="project" value="InterPro"/>
</dbReference>
<dbReference type="Gene3D" id="3.40.50.10490">
    <property type="entry name" value="Glucose-6-phosphate isomerase like protein, domain 1"/>
    <property type="match status" value="2"/>
</dbReference>
<keyword evidence="2" id="KW-0413">Isomerase</keyword>
<dbReference type="CDD" id="cd05637">
    <property type="entry name" value="SIS_PGI_PMI_2"/>
    <property type="match status" value="1"/>
</dbReference>
<name>A0A1F5YQG5_9BACT</name>
<dbReference type="PROSITE" id="PS51464">
    <property type="entry name" value="SIS"/>
    <property type="match status" value="1"/>
</dbReference>
<dbReference type="SUPFAM" id="SSF53697">
    <property type="entry name" value="SIS domain"/>
    <property type="match status" value="1"/>
</dbReference>
<accession>A0A1F5YQG5</accession>
<proteinExistence type="inferred from homology"/>
<dbReference type="AlphaFoldDB" id="A0A1F5YQG5"/>
<sequence length="361" mass="39479">MNLDDTEALIKLDASKTYESVIGLPEQCRDAFGAATDVKVPDTYAGPDTLVMAGMGGSGLGARFIESVYGQSLPLPLIRINDYLLPAWVGKKSLVICSSFSGTTEETIENVRQAVSARAKWMAIGTGGQLIDLAAKHSVPFYKIDPVHNPSRQPRLAIGYSVVGQLVLVSKTGIISFGSGDLDPALQAMSDTIRENTRDIPLKSNNAKRDAGALFGKLVVFIGAGHMIGAIHTIKNQMNENAKNFSAIFDIPELNHHLMEGLAFPEANRRHLVIVLVHSGLYSDRIRRRFEITRDVISKNKIPCVEFSPRSATKLAQAFEFVGYGGLVNYYLSMLNGIDPAPIPWVDYFKKELGQSLGQWK</sequence>
<dbReference type="EMBL" id="MFJD01000008">
    <property type="protein sequence ID" value="OGG02441.1"/>
    <property type="molecule type" value="Genomic_DNA"/>
</dbReference>
<protein>
    <recommendedName>
        <fullName evidence="3">SIS domain-containing protein</fullName>
    </recommendedName>
</protein>
<dbReference type="STRING" id="1798374.A2Z33_05275"/>
<evidence type="ECO:0000313" key="5">
    <source>
        <dbReference type="Proteomes" id="UP000178448"/>
    </source>
</evidence>
<reference evidence="4 5" key="1">
    <citation type="journal article" date="2016" name="Nat. Commun.">
        <title>Thousands of microbial genomes shed light on interconnected biogeochemical processes in an aquifer system.</title>
        <authorList>
            <person name="Anantharaman K."/>
            <person name="Brown C.T."/>
            <person name="Hug L.A."/>
            <person name="Sharon I."/>
            <person name="Castelle C.J."/>
            <person name="Probst A.J."/>
            <person name="Thomas B.C."/>
            <person name="Singh A."/>
            <person name="Wilkins M.J."/>
            <person name="Karaoz U."/>
            <person name="Brodie E.L."/>
            <person name="Williams K.H."/>
            <person name="Hubbard S.S."/>
            <person name="Banfield J.F."/>
        </authorList>
    </citation>
    <scope>NUCLEOTIDE SEQUENCE [LARGE SCALE GENOMIC DNA]</scope>
</reference>
<comment type="similarity">
    <text evidence="1">Belongs to the PGI/PMI family.</text>
</comment>
<evidence type="ECO:0000313" key="4">
    <source>
        <dbReference type="EMBL" id="OGG02441.1"/>
    </source>
</evidence>
<evidence type="ECO:0000259" key="3">
    <source>
        <dbReference type="PROSITE" id="PS51464"/>
    </source>
</evidence>